<keyword evidence="6" id="KW-1185">Reference proteome</keyword>
<dbReference type="Pfam" id="PF09850">
    <property type="entry name" value="DotU"/>
    <property type="match status" value="1"/>
</dbReference>
<feature type="domain" description="OmpA-like" evidence="4">
    <location>
        <begin position="304"/>
        <end position="425"/>
    </location>
</feature>
<dbReference type="InterPro" id="IPR006665">
    <property type="entry name" value="OmpA-like"/>
</dbReference>
<dbReference type="InterPro" id="IPR017732">
    <property type="entry name" value="T4/T6SS_DotU"/>
</dbReference>
<name>A0ABV7HJ09_9GAMM</name>
<dbReference type="InterPro" id="IPR036737">
    <property type="entry name" value="OmpA-like_sf"/>
</dbReference>
<feature type="transmembrane region" description="Helical" evidence="3">
    <location>
        <begin position="225"/>
        <end position="249"/>
    </location>
</feature>
<dbReference type="Gene3D" id="3.30.1330.60">
    <property type="entry name" value="OmpA-like domain"/>
    <property type="match status" value="1"/>
</dbReference>
<dbReference type="Proteomes" id="UP001595548">
    <property type="component" value="Unassembled WGS sequence"/>
</dbReference>
<dbReference type="PROSITE" id="PS51123">
    <property type="entry name" value="OMPA_2"/>
    <property type="match status" value="1"/>
</dbReference>
<comment type="caution">
    <text evidence="5">The sequence shown here is derived from an EMBL/GenBank/DDBJ whole genome shotgun (WGS) entry which is preliminary data.</text>
</comment>
<evidence type="ECO:0000256" key="2">
    <source>
        <dbReference type="SAM" id="MobiDB-lite"/>
    </source>
</evidence>
<organism evidence="5 6">
    <name type="scientific">Gilvimarinus japonicus</name>
    <dbReference type="NCBI Taxonomy" id="1796469"/>
    <lineage>
        <taxon>Bacteria</taxon>
        <taxon>Pseudomonadati</taxon>
        <taxon>Pseudomonadota</taxon>
        <taxon>Gammaproteobacteria</taxon>
        <taxon>Cellvibrionales</taxon>
        <taxon>Cellvibrionaceae</taxon>
        <taxon>Gilvimarinus</taxon>
    </lineage>
</organism>
<dbReference type="NCBIfam" id="NF038228">
    <property type="entry name" value="IcmH_DotU_IVB"/>
    <property type="match status" value="1"/>
</dbReference>
<dbReference type="NCBIfam" id="TIGR03350">
    <property type="entry name" value="type_VI_ompA"/>
    <property type="match status" value="1"/>
</dbReference>
<keyword evidence="3" id="KW-0812">Transmembrane</keyword>
<dbReference type="NCBIfam" id="TIGR03349">
    <property type="entry name" value="IV_VI_DotU"/>
    <property type="match status" value="1"/>
</dbReference>
<sequence length="428" mass="47021">MTAEDAFGLNQSRTFVMPTPGGRRDKPQVNHAGSSRWRDTDEVVCGSNSLVAVANPILNMIYQVRTLVHNPDPAELKSVLVEDIKRFEARAKQENISQEHIVAARYCLCTVLDETAAKTPWGGGGVWSRYSLLVTFHNETWGGEKFFQILSKVSQSPAVHIDLIELMFYCISLGFQGRYKIVDNGKSELELLRQRLAEVIAGVRGDHVRAFSSNWQGVTKDQTPVWAALPVWVSAVVCLILAAALYSVFTLRLSSLSDVTFANILSARLPELTSDAPTINTSERLTQFMQPEIKAKLVRVNETTEAATVTLIGDGLFRSGSVDVSPQYEAIIGKVAQYVDDFGRSVVVSGHTDNQPIRTVRFPSNWHLSNDRARSVAGLLRSQMRAASVQITTQGLGASAPVAINSTAEGRAMNRRVDIKILTPSASY</sequence>
<accession>A0ABV7HJ09</accession>
<dbReference type="InterPro" id="IPR038522">
    <property type="entry name" value="T4/T6SS_DotU_sf"/>
</dbReference>
<protein>
    <submittedName>
        <fullName evidence="5">Type IVB secretion system protein IcmH/DotU</fullName>
    </submittedName>
</protein>
<dbReference type="Gene3D" id="1.25.40.590">
    <property type="entry name" value="Type IV / VI secretion system, DotU"/>
    <property type="match status" value="1"/>
</dbReference>
<evidence type="ECO:0000256" key="1">
    <source>
        <dbReference type="PROSITE-ProRule" id="PRU00473"/>
    </source>
</evidence>
<reference evidence="6" key="1">
    <citation type="journal article" date="2019" name="Int. J. Syst. Evol. Microbiol.">
        <title>The Global Catalogue of Microorganisms (GCM) 10K type strain sequencing project: providing services to taxonomists for standard genome sequencing and annotation.</title>
        <authorList>
            <consortium name="The Broad Institute Genomics Platform"/>
            <consortium name="The Broad Institute Genome Sequencing Center for Infectious Disease"/>
            <person name="Wu L."/>
            <person name="Ma J."/>
        </authorList>
    </citation>
    <scope>NUCLEOTIDE SEQUENCE [LARGE SCALE GENOMIC DNA]</scope>
    <source>
        <strain evidence="6">KCTC 52141</strain>
    </source>
</reference>
<dbReference type="CDD" id="cd07185">
    <property type="entry name" value="OmpA_C-like"/>
    <property type="match status" value="1"/>
</dbReference>
<evidence type="ECO:0000259" key="4">
    <source>
        <dbReference type="PROSITE" id="PS51123"/>
    </source>
</evidence>
<proteinExistence type="predicted"/>
<keyword evidence="3" id="KW-1133">Transmembrane helix</keyword>
<dbReference type="EMBL" id="JBHRTL010000001">
    <property type="protein sequence ID" value="MFC3153855.1"/>
    <property type="molecule type" value="Genomic_DNA"/>
</dbReference>
<dbReference type="PANTHER" id="PTHR38033">
    <property type="entry name" value="MEMBRANE PROTEIN-RELATED"/>
    <property type="match status" value="1"/>
</dbReference>
<evidence type="ECO:0000313" key="6">
    <source>
        <dbReference type="Proteomes" id="UP001595548"/>
    </source>
</evidence>
<evidence type="ECO:0000256" key="3">
    <source>
        <dbReference type="SAM" id="Phobius"/>
    </source>
</evidence>
<dbReference type="InterPro" id="IPR017733">
    <property type="entry name" value="OmpA-like_dom_proteobacteria"/>
</dbReference>
<dbReference type="RefSeq" id="WP_382413861.1">
    <property type="nucleotide sequence ID" value="NZ_AP031500.1"/>
</dbReference>
<dbReference type="SUPFAM" id="SSF103088">
    <property type="entry name" value="OmpA-like"/>
    <property type="match status" value="1"/>
</dbReference>
<keyword evidence="1 3" id="KW-0472">Membrane</keyword>
<dbReference type="PANTHER" id="PTHR38033:SF1">
    <property type="entry name" value="DOTU FAMILY TYPE IV_VI SECRETION SYSTEM PROTEIN"/>
    <property type="match status" value="1"/>
</dbReference>
<dbReference type="Pfam" id="PF00691">
    <property type="entry name" value="OmpA"/>
    <property type="match status" value="1"/>
</dbReference>
<evidence type="ECO:0000313" key="5">
    <source>
        <dbReference type="EMBL" id="MFC3153855.1"/>
    </source>
</evidence>
<feature type="region of interest" description="Disordered" evidence="2">
    <location>
        <begin position="1"/>
        <end position="34"/>
    </location>
</feature>
<gene>
    <name evidence="5" type="primary">icmH</name>
    <name evidence="5" type="ORF">ACFOEB_01445</name>
</gene>